<keyword evidence="1" id="KW-0812">Transmembrane</keyword>
<evidence type="ECO:0000256" key="1">
    <source>
        <dbReference type="SAM" id="Phobius"/>
    </source>
</evidence>
<dbReference type="RefSeq" id="WP_131758912.1">
    <property type="nucleotide sequence ID" value="NZ_CAACUY010000063.1"/>
</dbReference>
<evidence type="ECO:0008006" key="4">
    <source>
        <dbReference type="Google" id="ProtNLM"/>
    </source>
</evidence>
<feature type="transmembrane region" description="Helical" evidence="1">
    <location>
        <begin position="28"/>
        <end position="46"/>
    </location>
</feature>
<organism evidence="2 3">
    <name type="scientific">Actinomadura fibrosa</name>
    <dbReference type="NCBI Taxonomy" id="111802"/>
    <lineage>
        <taxon>Bacteria</taxon>
        <taxon>Bacillati</taxon>
        <taxon>Actinomycetota</taxon>
        <taxon>Actinomycetes</taxon>
        <taxon>Streptosporangiales</taxon>
        <taxon>Thermomonosporaceae</taxon>
        <taxon>Actinomadura</taxon>
    </lineage>
</organism>
<protein>
    <recommendedName>
        <fullName evidence="4">Phage holin family protein</fullName>
    </recommendedName>
</protein>
<keyword evidence="3" id="KW-1185">Reference proteome</keyword>
<sequence>MIGVVAIIALTALFVTVGLDAADKLASALGALIGLAGLVLAVIGLISSRRDSGEGADRTAPASVQNTISGSVHGTAIQGGTVNLASRSAEEDEP</sequence>
<keyword evidence="1" id="KW-1133">Transmembrane helix</keyword>
<gene>
    <name evidence="2" type="ORF">ACFQZM_03005</name>
</gene>
<proteinExistence type="predicted"/>
<evidence type="ECO:0000313" key="3">
    <source>
        <dbReference type="Proteomes" id="UP001597063"/>
    </source>
</evidence>
<accession>A0ABW2XBK1</accession>
<name>A0ABW2XBK1_9ACTN</name>
<evidence type="ECO:0000313" key="2">
    <source>
        <dbReference type="EMBL" id="MFD0683455.1"/>
    </source>
</evidence>
<keyword evidence="1" id="KW-0472">Membrane</keyword>
<comment type="caution">
    <text evidence="2">The sequence shown here is derived from an EMBL/GenBank/DDBJ whole genome shotgun (WGS) entry which is preliminary data.</text>
</comment>
<reference evidence="3" key="1">
    <citation type="journal article" date="2019" name="Int. J. Syst. Evol. Microbiol.">
        <title>The Global Catalogue of Microorganisms (GCM) 10K type strain sequencing project: providing services to taxonomists for standard genome sequencing and annotation.</title>
        <authorList>
            <consortium name="The Broad Institute Genomics Platform"/>
            <consortium name="The Broad Institute Genome Sequencing Center for Infectious Disease"/>
            <person name="Wu L."/>
            <person name="Ma J."/>
        </authorList>
    </citation>
    <scope>NUCLEOTIDE SEQUENCE [LARGE SCALE GENOMIC DNA]</scope>
    <source>
        <strain evidence="3">JCM 9371</strain>
    </source>
</reference>
<dbReference type="Proteomes" id="UP001597063">
    <property type="component" value="Unassembled WGS sequence"/>
</dbReference>
<dbReference type="EMBL" id="JBHTGP010000003">
    <property type="protein sequence ID" value="MFD0683455.1"/>
    <property type="molecule type" value="Genomic_DNA"/>
</dbReference>